<feature type="region of interest" description="Disordered" evidence="1">
    <location>
        <begin position="1"/>
        <end position="20"/>
    </location>
</feature>
<comment type="caution">
    <text evidence="2">The sequence shown here is derived from an EMBL/GenBank/DDBJ whole genome shotgun (WGS) entry which is preliminary data.</text>
</comment>
<organism evidence="2 3">
    <name type="scientific">Labeo rohita</name>
    <name type="common">Indian major carp</name>
    <name type="synonym">Cyprinus rohita</name>
    <dbReference type="NCBI Taxonomy" id="84645"/>
    <lineage>
        <taxon>Eukaryota</taxon>
        <taxon>Metazoa</taxon>
        <taxon>Chordata</taxon>
        <taxon>Craniata</taxon>
        <taxon>Vertebrata</taxon>
        <taxon>Euteleostomi</taxon>
        <taxon>Actinopterygii</taxon>
        <taxon>Neopterygii</taxon>
        <taxon>Teleostei</taxon>
        <taxon>Ostariophysi</taxon>
        <taxon>Cypriniformes</taxon>
        <taxon>Cyprinidae</taxon>
        <taxon>Labeoninae</taxon>
        <taxon>Labeonini</taxon>
        <taxon>Labeo</taxon>
    </lineage>
</organism>
<name>A0ABQ8MA06_LABRO</name>
<dbReference type="GO" id="GO:0003743">
    <property type="term" value="F:translation initiation factor activity"/>
    <property type="evidence" value="ECO:0007669"/>
    <property type="project" value="UniProtKB-KW"/>
</dbReference>
<sequence>MLAQTTSYPDDALAYRVPSSEDGPRANYATFVAWTLMRNGSPFPNCFQENLTSSTADPVPSPPSPLGAEQSPEPTNDGEPEPATTEPRIAAEPELYLLSDQPLCSTLAHHLYAASSILCHPPSSLWLENPSPPPRPIDPAAPPWLLGSALVWHRPSCASGLHSSGFTSSLRPCCSGSITAFQIHATGSSSALLILLVTLPHRLSVSAWGSFTTCSPTVGPWSPQPFLLHGSFLHQFHHGPSSWLWPGSRLAPPAPSPSCCLPVSFLRCLHPGLLEIRPPTEPPPKFPSLPPFVVVDGTRTPFWEGAISQDYGLFLCCV</sequence>
<accession>A0ABQ8MA06</accession>
<reference evidence="2 3" key="1">
    <citation type="submission" date="2022-01" db="EMBL/GenBank/DDBJ databases">
        <title>A high-quality chromosome-level genome assembly of rohu carp, Labeo rohita.</title>
        <authorList>
            <person name="Arick M.A. II"/>
            <person name="Hsu C.-Y."/>
            <person name="Magbanua Z."/>
            <person name="Pechanova O."/>
            <person name="Grover C."/>
            <person name="Miller E."/>
            <person name="Thrash A."/>
            <person name="Ezzel L."/>
            <person name="Alam S."/>
            <person name="Benzie J."/>
            <person name="Hamilton M."/>
            <person name="Karsi A."/>
            <person name="Lawrence M.L."/>
            <person name="Peterson D.G."/>
        </authorList>
    </citation>
    <scope>NUCLEOTIDE SEQUENCE [LARGE SCALE GENOMIC DNA]</scope>
    <source>
        <strain evidence="3">BAU-BD-2019</strain>
        <tissue evidence="2">Blood</tissue>
    </source>
</reference>
<evidence type="ECO:0000313" key="2">
    <source>
        <dbReference type="EMBL" id="KAI2659097.1"/>
    </source>
</evidence>
<gene>
    <name evidence="2" type="ORF">H4Q32_023301</name>
</gene>
<evidence type="ECO:0000256" key="1">
    <source>
        <dbReference type="SAM" id="MobiDB-lite"/>
    </source>
</evidence>
<protein>
    <submittedName>
        <fullName evidence="2">Translation initiation factor IF-2</fullName>
    </submittedName>
</protein>
<keyword evidence="2" id="KW-0648">Protein biosynthesis</keyword>
<feature type="region of interest" description="Disordered" evidence="1">
    <location>
        <begin position="47"/>
        <end position="85"/>
    </location>
</feature>
<keyword evidence="2" id="KW-0396">Initiation factor</keyword>
<keyword evidence="3" id="KW-1185">Reference proteome</keyword>
<dbReference type="EMBL" id="JACTAM010000011">
    <property type="protein sequence ID" value="KAI2659097.1"/>
    <property type="molecule type" value="Genomic_DNA"/>
</dbReference>
<proteinExistence type="predicted"/>
<dbReference type="Proteomes" id="UP000830375">
    <property type="component" value="Unassembled WGS sequence"/>
</dbReference>
<evidence type="ECO:0000313" key="3">
    <source>
        <dbReference type="Proteomes" id="UP000830375"/>
    </source>
</evidence>
<feature type="compositionally biased region" description="Polar residues" evidence="1">
    <location>
        <begin position="47"/>
        <end position="56"/>
    </location>
</feature>